<accession>A0A4S3KJP9</accession>
<dbReference type="PANTHER" id="PTHR30408">
    <property type="entry name" value="TYPE-1 RESTRICTION ENZYME ECOKI SPECIFICITY PROTEIN"/>
    <property type="match status" value="1"/>
</dbReference>
<evidence type="ECO:0000259" key="4">
    <source>
        <dbReference type="Pfam" id="PF01420"/>
    </source>
</evidence>
<evidence type="ECO:0000256" key="3">
    <source>
        <dbReference type="ARBA" id="ARBA00023125"/>
    </source>
</evidence>
<dbReference type="InterPro" id="IPR000055">
    <property type="entry name" value="Restrct_endonuc_typeI_TRD"/>
</dbReference>
<dbReference type="Gene3D" id="3.90.220.20">
    <property type="entry name" value="DNA methylase specificity domains"/>
    <property type="match status" value="2"/>
</dbReference>
<dbReference type="OrthoDB" id="398435at2"/>
<organism evidence="5 6">
    <name type="scientific">Rhodanobacter lindaniclasticus</name>
    <dbReference type="NCBI Taxonomy" id="75310"/>
    <lineage>
        <taxon>Bacteria</taxon>
        <taxon>Pseudomonadati</taxon>
        <taxon>Pseudomonadota</taxon>
        <taxon>Gammaproteobacteria</taxon>
        <taxon>Lysobacterales</taxon>
        <taxon>Rhodanobacteraceae</taxon>
        <taxon>Rhodanobacter</taxon>
    </lineage>
</organism>
<name>A0A4S3KJP9_9GAMM</name>
<feature type="domain" description="Type I restriction modification DNA specificity" evidence="4">
    <location>
        <begin position="10"/>
        <end position="188"/>
    </location>
</feature>
<dbReference type="InterPro" id="IPR052021">
    <property type="entry name" value="Type-I_RS_S_subunit"/>
</dbReference>
<dbReference type="InterPro" id="IPR044946">
    <property type="entry name" value="Restrct_endonuc_typeI_TRD_sf"/>
</dbReference>
<dbReference type="GO" id="GO:0009307">
    <property type="term" value="P:DNA restriction-modification system"/>
    <property type="evidence" value="ECO:0007669"/>
    <property type="project" value="UniProtKB-KW"/>
</dbReference>
<keyword evidence="3" id="KW-0238">DNA-binding</keyword>
<keyword evidence="6" id="KW-1185">Reference proteome</keyword>
<evidence type="ECO:0000313" key="5">
    <source>
        <dbReference type="EMBL" id="THD08598.1"/>
    </source>
</evidence>
<reference evidence="5 6" key="1">
    <citation type="submission" date="2017-02" db="EMBL/GenBank/DDBJ databases">
        <title>Whole genome sequencing of Rhodanobacter lindaniclasticus DSM 17932.</title>
        <authorList>
            <person name="Kumar S."/>
            <person name="Patil P."/>
            <person name="Patil P.B."/>
        </authorList>
    </citation>
    <scope>NUCLEOTIDE SEQUENCE [LARGE SCALE GENOMIC DNA]</scope>
    <source>
        <strain evidence="5 6">DSM 17932</strain>
    </source>
</reference>
<evidence type="ECO:0000256" key="1">
    <source>
        <dbReference type="ARBA" id="ARBA00010923"/>
    </source>
</evidence>
<dbReference type="EMBL" id="MWIO01000014">
    <property type="protein sequence ID" value="THD08598.1"/>
    <property type="molecule type" value="Genomic_DNA"/>
</dbReference>
<proteinExistence type="inferred from homology"/>
<dbReference type="Pfam" id="PF01420">
    <property type="entry name" value="Methylase_S"/>
    <property type="match status" value="1"/>
</dbReference>
<gene>
    <name evidence="5" type="ORF">B1991_04525</name>
</gene>
<dbReference type="CDD" id="cd17495">
    <property type="entry name" value="RMtype1_S_Cep9333ORF4827P-TRD2-CR2_like"/>
    <property type="match status" value="1"/>
</dbReference>
<dbReference type="SUPFAM" id="SSF116734">
    <property type="entry name" value="DNA methylase specificity domain"/>
    <property type="match status" value="2"/>
</dbReference>
<comment type="caution">
    <text evidence="5">The sequence shown here is derived from an EMBL/GenBank/DDBJ whole genome shotgun (WGS) entry which is preliminary data.</text>
</comment>
<dbReference type="RefSeq" id="WP_136257520.1">
    <property type="nucleotide sequence ID" value="NZ_MWIO01000014.1"/>
</dbReference>
<dbReference type="PANTHER" id="PTHR30408:SF13">
    <property type="entry name" value="TYPE I RESTRICTION ENZYME HINDI SPECIFICITY SUBUNIT"/>
    <property type="match status" value="1"/>
</dbReference>
<protein>
    <recommendedName>
        <fullName evidence="4">Type I restriction modification DNA specificity domain-containing protein</fullName>
    </recommendedName>
</protein>
<dbReference type="AlphaFoldDB" id="A0A4S3KJP9"/>
<dbReference type="CDD" id="cd17282">
    <property type="entry name" value="RMtype1_S_Eco16444ORF1681_TRD1-CR1_like"/>
    <property type="match status" value="1"/>
</dbReference>
<comment type="similarity">
    <text evidence="1">Belongs to the type-I restriction system S methylase family.</text>
</comment>
<keyword evidence="2" id="KW-0680">Restriction system</keyword>
<evidence type="ECO:0000313" key="6">
    <source>
        <dbReference type="Proteomes" id="UP000306317"/>
    </source>
</evidence>
<sequence length="415" mass="46116">MKLNSTNFNGDWSNKTLSELGTFARGKSRHRPRNDPALYAGGFHPLIQTGDVTQATFKITSHSAAYNDVGLAQSKLWPEGTLCITIAANIAETALLGYPMCFPDSVVGFSADPDETSEVFMHYVFTYIRKAIQNSVTGSIQDNINIEYLTNLSFKIPSLDEQDRIAAVLSALDAKIDLNHRINAELEALAKTIYDYWFVQFDFPDVHGRPYKSSGGAMIWNDTLKREIPAGWEAGVLSDIAKITMGQSPAGDSYNEDGRGEVFFQGSTDFGARSPDVRMYTTAPGRMAREGDILMSVRAPVGTLNIADRPCCIGRGLAALRGKDGSGGYLYRVLMDLKQVFDRRSSEGTTFGSINKNDLFGLRVLIPKPEVRRAYEEMAHNWFQLDALRDKESRELTQLRDWLLPLLMNGQVRVA</sequence>
<dbReference type="Proteomes" id="UP000306317">
    <property type="component" value="Unassembled WGS sequence"/>
</dbReference>
<dbReference type="GO" id="GO:0003677">
    <property type="term" value="F:DNA binding"/>
    <property type="evidence" value="ECO:0007669"/>
    <property type="project" value="UniProtKB-KW"/>
</dbReference>
<evidence type="ECO:0000256" key="2">
    <source>
        <dbReference type="ARBA" id="ARBA00022747"/>
    </source>
</evidence>